<keyword evidence="4" id="KW-1185">Reference proteome</keyword>
<protein>
    <recommendedName>
        <fullName evidence="5">Tetrahaem cytochrome domain-containing protein</fullName>
    </recommendedName>
</protein>
<dbReference type="InterPro" id="IPR036280">
    <property type="entry name" value="Multihaem_cyt_sf"/>
</dbReference>
<dbReference type="RefSeq" id="WP_146040704.1">
    <property type="nucleotide sequence ID" value="NZ_AP025564.1"/>
</dbReference>
<sequence>MKRKLTIVLVACVLACGVMGGCTPSDADKGDGAGQAESAGQANAAAPEKKVEAKEVVTDECISCHSLDEVSAASADYVAESGEVANPHRTVDEDAPNPHEATGNEKVIDCGKCHTAHESDTPSADDVKLPENVNYCYTKCHHQRTFEDCSDCHNDK</sequence>
<proteinExistence type="predicted"/>
<reference evidence="3 4" key="1">
    <citation type="submission" date="2022-01" db="EMBL/GenBank/DDBJ databases">
        <title>Novel bile acid biosynthetic pathways are enriched in the microbiome of centenarians.</title>
        <authorList>
            <person name="Sato Y."/>
            <person name="Atarashi K."/>
            <person name="Plichta R.D."/>
            <person name="Arai Y."/>
            <person name="Sasajima S."/>
            <person name="Kearney M.S."/>
            <person name="Suda W."/>
            <person name="Takeshita K."/>
            <person name="Sasaki T."/>
            <person name="Okamoto S."/>
            <person name="Skelly N.A."/>
            <person name="Okamura Y."/>
            <person name="Vlamakis H."/>
            <person name="Li Y."/>
            <person name="Tanoue T."/>
            <person name="Takei H."/>
            <person name="Nittono H."/>
            <person name="Narushima S."/>
            <person name="Irie J."/>
            <person name="Itoh H."/>
            <person name="Moriya K."/>
            <person name="Sugiura Y."/>
            <person name="Suematsu M."/>
            <person name="Moritoki N."/>
            <person name="Shibata S."/>
            <person name="Littman R.D."/>
            <person name="Fischbach A.M."/>
            <person name="Uwamino Y."/>
            <person name="Inoue T."/>
            <person name="Honda A."/>
            <person name="Hattori M."/>
            <person name="Murai T."/>
            <person name="Xavier J.R."/>
            <person name="Hirose N."/>
            <person name="Honda K."/>
        </authorList>
    </citation>
    <scope>NUCLEOTIDE SEQUENCE [LARGE SCALE GENOMIC DNA]</scope>
    <source>
        <strain evidence="3 4">CE91-St30</strain>
    </source>
</reference>
<dbReference type="SUPFAM" id="SSF48695">
    <property type="entry name" value="Multiheme cytochromes"/>
    <property type="match status" value="1"/>
</dbReference>
<evidence type="ECO:0000313" key="3">
    <source>
        <dbReference type="EMBL" id="BDE97796.1"/>
    </source>
</evidence>
<feature type="signal peptide" evidence="2">
    <location>
        <begin position="1"/>
        <end position="20"/>
    </location>
</feature>
<evidence type="ECO:0000256" key="1">
    <source>
        <dbReference type="SAM" id="MobiDB-lite"/>
    </source>
</evidence>
<feature type="compositionally biased region" description="Low complexity" evidence="1">
    <location>
        <begin position="34"/>
        <end position="46"/>
    </location>
</feature>
<dbReference type="Proteomes" id="UP001320544">
    <property type="component" value="Chromosome"/>
</dbReference>
<organism evidence="3 4">
    <name type="scientific">Raoultibacter timonensis</name>
    <dbReference type="NCBI Taxonomy" id="1907662"/>
    <lineage>
        <taxon>Bacteria</taxon>
        <taxon>Bacillati</taxon>
        <taxon>Actinomycetota</taxon>
        <taxon>Coriobacteriia</taxon>
        <taxon>Eggerthellales</taxon>
        <taxon>Eggerthellaceae</taxon>
        <taxon>Raoultibacter</taxon>
    </lineage>
</organism>
<evidence type="ECO:0008006" key="5">
    <source>
        <dbReference type="Google" id="ProtNLM"/>
    </source>
</evidence>
<gene>
    <name evidence="3" type="ORF">CE91St30_31290</name>
</gene>
<name>A0ABN6MNH2_9ACTN</name>
<keyword evidence="2" id="KW-0732">Signal</keyword>
<evidence type="ECO:0000313" key="4">
    <source>
        <dbReference type="Proteomes" id="UP001320544"/>
    </source>
</evidence>
<feature type="region of interest" description="Disordered" evidence="1">
    <location>
        <begin position="28"/>
        <end position="49"/>
    </location>
</feature>
<dbReference type="EMBL" id="AP025564">
    <property type="protein sequence ID" value="BDE97796.1"/>
    <property type="molecule type" value="Genomic_DNA"/>
</dbReference>
<evidence type="ECO:0000256" key="2">
    <source>
        <dbReference type="SAM" id="SignalP"/>
    </source>
</evidence>
<feature type="chain" id="PRO_5046255934" description="Tetrahaem cytochrome domain-containing protein" evidence="2">
    <location>
        <begin position="21"/>
        <end position="156"/>
    </location>
</feature>
<accession>A0ABN6MNH2</accession>
<dbReference type="PROSITE" id="PS51257">
    <property type="entry name" value="PROKAR_LIPOPROTEIN"/>
    <property type="match status" value="1"/>
</dbReference>